<name>A0A9W5Y383_9CLOT</name>
<evidence type="ECO:0000313" key="2">
    <source>
        <dbReference type="EMBL" id="GKU25647.1"/>
    </source>
</evidence>
<proteinExistence type="predicted"/>
<dbReference type="EMBL" id="BQXY01000003">
    <property type="protein sequence ID" value="GKU25647.1"/>
    <property type="molecule type" value="Genomic_DNA"/>
</dbReference>
<dbReference type="RefSeq" id="WP_261852591.1">
    <property type="nucleotide sequence ID" value="NZ_BQXY01000003.1"/>
</dbReference>
<feature type="transmembrane region" description="Helical" evidence="1">
    <location>
        <begin position="9"/>
        <end position="31"/>
    </location>
</feature>
<accession>A0A9W5Y383</accession>
<sequence length="176" mass="20227">MQIITNFKFMFSFFILCIVINKVLSIVVFFISKKNVTITQSHSLFSRNDLKTSDTEDILEHLCNVLEEWGYKNPTISENLEEIICYKNNIATVVYYLRDKEEVIGSEELYPIVGKARVKKINNCIIVTTSYFDSNLNNGIKSIKKSGMDLKIIDCNELTKLIRENIEKQILAEGAV</sequence>
<keyword evidence="3" id="KW-1185">Reference proteome</keyword>
<protein>
    <submittedName>
        <fullName evidence="2">Uncharacterized protein</fullName>
    </submittedName>
</protein>
<evidence type="ECO:0000256" key="1">
    <source>
        <dbReference type="SAM" id="Phobius"/>
    </source>
</evidence>
<dbReference type="Proteomes" id="UP001057868">
    <property type="component" value="Unassembled WGS sequence"/>
</dbReference>
<reference evidence="2" key="1">
    <citation type="journal article" date="2023" name="Int. J. Syst. Evol. Microbiol.">
        <title>&lt;i&gt;Clostridium folliculivorans&lt;/i&gt; sp. nov., isolated from soil samples of an organic paddy in Japan.</title>
        <authorList>
            <person name="Tazawa J."/>
            <person name="Kobayashi H."/>
            <person name="Tanizawa Y."/>
            <person name="Uchino A."/>
            <person name="Tanaka F."/>
            <person name="Urashima Y."/>
            <person name="Miura S."/>
            <person name="Sakamoto M."/>
            <person name="Ohkuma M."/>
            <person name="Tohno M."/>
        </authorList>
    </citation>
    <scope>NUCLEOTIDE SEQUENCE</scope>
    <source>
        <strain evidence="2">D1-1</strain>
    </source>
</reference>
<dbReference type="AlphaFoldDB" id="A0A9W5Y383"/>
<evidence type="ECO:0000313" key="3">
    <source>
        <dbReference type="Proteomes" id="UP001057868"/>
    </source>
</evidence>
<keyword evidence="1" id="KW-1133">Transmembrane helix</keyword>
<keyword evidence="1" id="KW-0472">Membrane</keyword>
<keyword evidence="1" id="KW-0812">Transmembrane</keyword>
<gene>
    <name evidence="2" type="ORF">CFOLD11_24730</name>
</gene>
<organism evidence="2 3">
    <name type="scientific">Clostridium folliculivorans</name>
    <dbReference type="NCBI Taxonomy" id="2886038"/>
    <lineage>
        <taxon>Bacteria</taxon>
        <taxon>Bacillati</taxon>
        <taxon>Bacillota</taxon>
        <taxon>Clostridia</taxon>
        <taxon>Eubacteriales</taxon>
        <taxon>Clostridiaceae</taxon>
        <taxon>Clostridium</taxon>
    </lineage>
</organism>
<comment type="caution">
    <text evidence="2">The sequence shown here is derived from an EMBL/GenBank/DDBJ whole genome shotgun (WGS) entry which is preliminary data.</text>
</comment>